<comment type="similarity">
    <text evidence="1">Belongs to the UPF0111 family.</text>
</comment>
<dbReference type="AlphaFoldDB" id="F3PWD4"/>
<dbReference type="Gene3D" id="1.20.58.220">
    <property type="entry name" value="Phosphate transport system protein phou homolog 2, domain 2"/>
    <property type="match status" value="1"/>
</dbReference>
<dbReference type="InterPro" id="IPR038078">
    <property type="entry name" value="PhoU-like_sf"/>
</dbReference>
<evidence type="ECO:0000256" key="1">
    <source>
        <dbReference type="ARBA" id="ARBA00008591"/>
    </source>
</evidence>
<dbReference type="InterPro" id="IPR052912">
    <property type="entry name" value="UPF0111_domain"/>
</dbReference>
<proteinExistence type="inferred from homology"/>
<dbReference type="GeneID" id="86050487"/>
<evidence type="ECO:0000313" key="3">
    <source>
        <dbReference type="Proteomes" id="UP000003416"/>
    </source>
</evidence>
<evidence type="ECO:0000313" key="2">
    <source>
        <dbReference type="EMBL" id="EGF52483.1"/>
    </source>
</evidence>
<comment type="caution">
    <text evidence="2">The sequence shown here is derived from an EMBL/GenBank/DDBJ whole genome shotgun (WGS) entry which is preliminary data.</text>
</comment>
<name>F3PWD4_9BACE</name>
<dbReference type="InterPro" id="IPR018445">
    <property type="entry name" value="Put_Phosphate_transp_reg"/>
</dbReference>
<dbReference type="HOGENOM" id="CLU_086031_0_1_10"/>
<sequence length="215" mass="24912">MKNSFFSRFTPKEPKFFPLLKQLSEILAASSELLVESLKHDSPEERTGFYKRIKDMEREGDKLAHRILDELGTTFITPFDREDIHDLASSIDDVIDGINSCAKRIAIYNPHPISESGKELSRMIQQEAECIVKAMDELETFRKNPNTLRGYCSKMHDIENQADDVYEFFITRLFEEEKDCIELIKVKEIVYELEKTTDAAEHVGKILRSLIVKYA</sequence>
<dbReference type="RefSeq" id="WP_009126294.1">
    <property type="nucleotide sequence ID" value="NZ_GL882688.1"/>
</dbReference>
<protein>
    <recommendedName>
        <fullName evidence="4">TIGR00153 family protein</fullName>
    </recommendedName>
</protein>
<gene>
    <name evidence="2" type="ORF">HMPREF9446_03072</name>
</gene>
<dbReference type="EMBL" id="AFBN01000095">
    <property type="protein sequence ID" value="EGF52483.1"/>
    <property type="molecule type" value="Genomic_DNA"/>
</dbReference>
<organism evidence="2 3">
    <name type="scientific">Bacteroides fluxus YIT 12057</name>
    <dbReference type="NCBI Taxonomy" id="763034"/>
    <lineage>
        <taxon>Bacteria</taxon>
        <taxon>Pseudomonadati</taxon>
        <taxon>Bacteroidota</taxon>
        <taxon>Bacteroidia</taxon>
        <taxon>Bacteroidales</taxon>
        <taxon>Bacteroidaceae</taxon>
        <taxon>Bacteroides</taxon>
    </lineage>
</organism>
<accession>F3PWD4</accession>
<dbReference type="PANTHER" id="PTHR37298">
    <property type="entry name" value="UPF0111 PROTEIN YKAA"/>
    <property type="match status" value="1"/>
</dbReference>
<dbReference type="STRING" id="763034.HMPREF9446_03072"/>
<reference evidence="2 3" key="1">
    <citation type="submission" date="2011-02" db="EMBL/GenBank/DDBJ databases">
        <authorList>
            <person name="Weinstock G."/>
            <person name="Sodergren E."/>
            <person name="Clifton S."/>
            <person name="Fulton L."/>
            <person name="Fulton B."/>
            <person name="Courtney L."/>
            <person name="Fronick C."/>
            <person name="Harrison M."/>
            <person name="Strong C."/>
            <person name="Farmer C."/>
            <person name="Delahaunty K."/>
            <person name="Markovic C."/>
            <person name="Hall O."/>
            <person name="Minx P."/>
            <person name="Tomlinson C."/>
            <person name="Mitreva M."/>
            <person name="Hou S."/>
            <person name="Chen J."/>
            <person name="Wollam A."/>
            <person name="Pepin K.H."/>
            <person name="Johnson M."/>
            <person name="Bhonagiri V."/>
            <person name="Zhang X."/>
            <person name="Suruliraj S."/>
            <person name="Warren W."/>
            <person name="Chinwalla A."/>
            <person name="Mardis E.R."/>
            <person name="Wilson R.K."/>
        </authorList>
    </citation>
    <scope>NUCLEOTIDE SEQUENCE [LARGE SCALE GENOMIC DNA]</scope>
    <source>
        <strain evidence="2 3">YIT 12057</strain>
    </source>
</reference>
<dbReference type="Proteomes" id="UP000003416">
    <property type="component" value="Unassembled WGS sequence"/>
</dbReference>
<dbReference type="Pfam" id="PF01865">
    <property type="entry name" value="PhoU_div"/>
    <property type="match status" value="1"/>
</dbReference>
<dbReference type="eggNOG" id="COG1392">
    <property type="taxonomic scope" value="Bacteria"/>
</dbReference>
<dbReference type="SUPFAM" id="SSF109755">
    <property type="entry name" value="PhoU-like"/>
    <property type="match status" value="1"/>
</dbReference>
<dbReference type="PANTHER" id="PTHR37298:SF1">
    <property type="entry name" value="UPF0111 PROTEIN YKAA"/>
    <property type="match status" value="1"/>
</dbReference>
<keyword evidence="3" id="KW-1185">Reference proteome</keyword>
<evidence type="ECO:0008006" key="4">
    <source>
        <dbReference type="Google" id="ProtNLM"/>
    </source>
</evidence>